<evidence type="ECO:0000313" key="1">
    <source>
        <dbReference type="EMBL" id="XCI77560.1"/>
    </source>
</evidence>
<dbReference type="EMBL" id="PP429226">
    <property type="protein sequence ID" value="XCI77560.1"/>
    <property type="molecule type" value="Genomic_DNA"/>
</dbReference>
<protein>
    <submittedName>
        <fullName evidence="1">Uncharacterized protein</fullName>
    </submittedName>
</protein>
<sequence length="69" mass="7839">MSSTVTIPDYSKFGMKGTPLYPVAYNVQIPLVDAQKYRGDYVVESGKIFPEDDFEETVLPIPSGHWYHL</sequence>
<name>A0AAU8HYR3_9CAUD</name>
<reference evidence="1" key="1">
    <citation type="submission" date="2024-03" db="EMBL/GenBank/DDBJ databases">
        <authorList>
            <person name="Chantapakul B."/>
            <person name="Wang S."/>
        </authorList>
    </citation>
    <scope>NUCLEOTIDE SEQUENCE</scope>
</reference>
<gene>
    <name evidence="1" type="ORF">LDCGVIBL_CDS0202</name>
</gene>
<proteinExistence type="predicted"/>
<accession>A0AAU8HYR3</accession>
<organism evidence="1">
    <name type="scientific">Rhizobium phage LG08</name>
    <dbReference type="NCBI Taxonomy" id="3129229"/>
    <lineage>
        <taxon>Viruses</taxon>
        <taxon>Duplodnaviria</taxon>
        <taxon>Heunggongvirae</taxon>
        <taxon>Uroviricota</taxon>
        <taxon>Caudoviricetes</taxon>
    </lineage>
</organism>